<keyword evidence="3" id="KW-1185">Reference proteome</keyword>
<dbReference type="Proteomes" id="UP000490800">
    <property type="component" value="Unassembled WGS sequence"/>
</dbReference>
<dbReference type="SUPFAM" id="SSF82171">
    <property type="entry name" value="DPP6 N-terminal domain-like"/>
    <property type="match status" value="1"/>
</dbReference>
<dbReference type="AlphaFoldDB" id="A0A7X3FKN9"/>
<sequence>MILLTVAAACEGNDSPSLTILEPPAANQTGEVLLEGIQRIEGFYAMGWISDREMIGTSASTEARPHLFIRDVIKGSMKDAGVEAGTSVNVSPDGKHAVIHQNRAFQVEMVDLAGGAGKRLPFDTRWTEGSWINGDTFLTAAAGSAQVPKLYRVNTAGIIETVSLAEFRPEQFIVKVEGKGNRLYTLDSGNQLTVMETESLAVLWQEDEVTDFALSPDGKQIVFVADTGSNQKSMLIAESSRGIQRKTVAKGRLIQQISWSPAGDKLAFSAFSLDQGMTGLYVMNASTGHMTSVSYQQNLKSSIEWNPSGSSFMVSEMQPGELTDTLSTTLYRLK</sequence>
<comment type="similarity">
    <text evidence="1">Belongs to the TolB family.</text>
</comment>
<dbReference type="PANTHER" id="PTHR36842">
    <property type="entry name" value="PROTEIN TOLB HOMOLOG"/>
    <property type="match status" value="1"/>
</dbReference>
<dbReference type="EMBL" id="RHLK01000010">
    <property type="protein sequence ID" value="MVP01112.1"/>
    <property type="molecule type" value="Genomic_DNA"/>
</dbReference>
<dbReference type="InterPro" id="IPR011659">
    <property type="entry name" value="WD40"/>
</dbReference>
<gene>
    <name evidence="2" type="ORF">EDM21_16570</name>
</gene>
<proteinExistence type="inferred from homology"/>
<reference evidence="2 3" key="1">
    <citation type="journal article" date="2019" name="Microorganisms">
        <title>Paenibacillus lutrae sp. nov., A Chitinolytic Species Isolated from A River Otter in Castril Natural Park, Granada, Spain.</title>
        <authorList>
            <person name="Rodriguez M."/>
            <person name="Reina J.C."/>
            <person name="Bejar V."/>
            <person name="Llamas I."/>
        </authorList>
    </citation>
    <scope>NUCLEOTIDE SEQUENCE [LARGE SCALE GENOMIC DNA]</scope>
    <source>
        <strain evidence="2 3">N10</strain>
    </source>
</reference>
<name>A0A7X3FKN9_9BACL</name>
<dbReference type="InterPro" id="IPR011042">
    <property type="entry name" value="6-blade_b-propeller_TolB-like"/>
</dbReference>
<evidence type="ECO:0000256" key="1">
    <source>
        <dbReference type="ARBA" id="ARBA00009820"/>
    </source>
</evidence>
<dbReference type="OrthoDB" id="137129at2"/>
<comment type="caution">
    <text evidence="2">The sequence shown here is derived from an EMBL/GenBank/DDBJ whole genome shotgun (WGS) entry which is preliminary data.</text>
</comment>
<evidence type="ECO:0000313" key="3">
    <source>
        <dbReference type="Proteomes" id="UP000490800"/>
    </source>
</evidence>
<dbReference type="RefSeq" id="WP_157337224.1">
    <property type="nucleotide sequence ID" value="NZ_RHLK01000010.1"/>
</dbReference>
<accession>A0A7X3FKN9</accession>
<organism evidence="2 3">
    <name type="scientific">Paenibacillus lutrae</name>
    <dbReference type="NCBI Taxonomy" id="2078573"/>
    <lineage>
        <taxon>Bacteria</taxon>
        <taxon>Bacillati</taxon>
        <taxon>Bacillota</taxon>
        <taxon>Bacilli</taxon>
        <taxon>Bacillales</taxon>
        <taxon>Paenibacillaceae</taxon>
        <taxon>Paenibacillus</taxon>
    </lineage>
</organism>
<dbReference type="Gene3D" id="2.120.10.30">
    <property type="entry name" value="TolB, C-terminal domain"/>
    <property type="match status" value="1"/>
</dbReference>
<protein>
    <submittedName>
        <fullName evidence="2">Uncharacterized protein</fullName>
    </submittedName>
</protein>
<evidence type="ECO:0000313" key="2">
    <source>
        <dbReference type="EMBL" id="MVP01112.1"/>
    </source>
</evidence>
<dbReference type="Pfam" id="PF07676">
    <property type="entry name" value="PD40"/>
    <property type="match status" value="1"/>
</dbReference>